<dbReference type="EMBL" id="JOMO01000047">
    <property type="protein sequence ID" value="OUI79827.1"/>
    <property type="molecule type" value="Genomic_DNA"/>
</dbReference>
<reference evidence="2 3" key="1">
    <citation type="submission" date="2014-06" db="EMBL/GenBank/DDBJ databases">
        <authorList>
            <person name="Ju J."/>
            <person name="Zhang J."/>
        </authorList>
    </citation>
    <scope>NUCLEOTIDE SEQUENCE [LARGE SCALE GENOMIC DNA]</scope>
    <source>
        <strain evidence="2">DmW_045</strain>
    </source>
</reference>
<feature type="signal peptide" evidence="1">
    <location>
        <begin position="1"/>
        <end position="26"/>
    </location>
</feature>
<dbReference type="AlphaFoldDB" id="A0A251ZYU0"/>
<gene>
    <name evidence="2" type="ORF">HK12_11105</name>
</gene>
<organism evidence="2 3">
    <name type="scientific">Acetobacter orientalis</name>
    <dbReference type="NCBI Taxonomy" id="146474"/>
    <lineage>
        <taxon>Bacteria</taxon>
        <taxon>Pseudomonadati</taxon>
        <taxon>Pseudomonadota</taxon>
        <taxon>Alphaproteobacteria</taxon>
        <taxon>Acetobacterales</taxon>
        <taxon>Acetobacteraceae</taxon>
        <taxon>Acetobacter</taxon>
    </lineage>
</organism>
<dbReference type="PROSITE" id="PS51257">
    <property type="entry name" value="PROKAR_LIPOPROTEIN"/>
    <property type="match status" value="1"/>
</dbReference>
<feature type="chain" id="PRO_5012061003" description="DUF945 domain-containing protein" evidence="1">
    <location>
        <begin position="27"/>
        <end position="449"/>
    </location>
</feature>
<sequence>MKKNVLVTVGGLAALACLGWFGAHHAEHAMLEKSIDGFRQTLGPDSALTYKKAWPGLLGRSVKFDGLVLRQGPETITADEAEISKPATSGDNTRRIGTLTFHNFQLADPSGSLHLDTLNLEGVTLPIKADEPQGIAAQGLEIHHAKASKLHGFISSLQSDISASAVLVEDYGGNAPSRLDAQNVQLSTDVAPQRRIKAASVLIDGLDLAGLYASLSTGQPYTPRNGTRDIQMQDMAIEGTTPLLHVATLRSHATRTDDAEKEVSSLDGLELWPDVPNLSILPALGYDRFRGSLLLDDTHDFKANTLHVEEFRLNGKDMGRLDLSGDFGQTDTSTLLSAGAADMPIRAMTITYRDSGLVPRVVAASAKARGLKPEELTSQLQAQFAPHGPMPSPVLAEFAAYLPHAGKGPLTLTVKPAQPVPVMAVIAGISMLPNNPQVAAQLGLSFKGP</sequence>
<dbReference type="RefSeq" id="WP_086553022.1">
    <property type="nucleotide sequence ID" value="NZ_JOMO01000047.1"/>
</dbReference>
<keyword evidence="1" id="KW-0732">Signal</keyword>
<protein>
    <recommendedName>
        <fullName evidence="4">DUF945 domain-containing protein</fullName>
    </recommendedName>
</protein>
<proteinExistence type="predicted"/>
<name>A0A251ZYU0_9PROT</name>
<evidence type="ECO:0000313" key="2">
    <source>
        <dbReference type="EMBL" id="OUI79827.1"/>
    </source>
</evidence>
<accession>A0A251ZYU0</accession>
<dbReference type="Proteomes" id="UP000194639">
    <property type="component" value="Unassembled WGS sequence"/>
</dbReference>
<evidence type="ECO:0008006" key="4">
    <source>
        <dbReference type="Google" id="ProtNLM"/>
    </source>
</evidence>
<evidence type="ECO:0000256" key="1">
    <source>
        <dbReference type="SAM" id="SignalP"/>
    </source>
</evidence>
<comment type="caution">
    <text evidence="2">The sequence shown here is derived from an EMBL/GenBank/DDBJ whole genome shotgun (WGS) entry which is preliminary data.</text>
</comment>
<evidence type="ECO:0000313" key="3">
    <source>
        <dbReference type="Proteomes" id="UP000194639"/>
    </source>
</evidence>